<feature type="region of interest" description="Disordered" evidence="2">
    <location>
        <begin position="479"/>
        <end position="505"/>
    </location>
</feature>
<name>A0A4Y2HV98_ARAVE</name>
<dbReference type="AlphaFoldDB" id="A0A4Y2HV98"/>
<dbReference type="OrthoDB" id="6513510at2759"/>
<dbReference type="GO" id="GO:0002218">
    <property type="term" value="P:activation of innate immune response"/>
    <property type="evidence" value="ECO:0007669"/>
    <property type="project" value="InterPro"/>
</dbReference>
<gene>
    <name evidence="4" type="ORF">AVEN_109192_1</name>
</gene>
<accession>A0A4Y2HV98</accession>
<feature type="region of interest" description="Disordered" evidence="2">
    <location>
        <begin position="451"/>
        <end position="470"/>
    </location>
</feature>
<dbReference type="PANTHER" id="PTHR22639">
    <property type="entry name" value="GAG-RELATED PROTEIN"/>
    <property type="match status" value="1"/>
</dbReference>
<keyword evidence="1" id="KW-0479">Metal-binding</keyword>
<dbReference type="Gene3D" id="4.10.60.10">
    <property type="entry name" value="Zinc finger, CCHC-type"/>
    <property type="match status" value="1"/>
</dbReference>
<feature type="compositionally biased region" description="Basic and acidic residues" evidence="2">
    <location>
        <begin position="453"/>
        <end position="470"/>
    </location>
</feature>
<keyword evidence="1" id="KW-0863">Zinc-finger</keyword>
<dbReference type="GO" id="GO:0003690">
    <property type="term" value="F:double-stranded DNA binding"/>
    <property type="evidence" value="ECO:0007669"/>
    <property type="project" value="InterPro"/>
</dbReference>
<dbReference type="GO" id="GO:0008270">
    <property type="term" value="F:zinc ion binding"/>
    <property type="evidence" value="ECO:0007669"/>
    <property type="project" value="UniProtKB-KW"/>
</dbReference>
<feature type="domain" description="CCHC-type" evidence="3">
    <location>
        <begin position="212"/>
        <end position="227"/>
    </location>
</feature>
<reference evidence="4 5" key="1">
    <citation type="journal article" date="2019" name="Sci. Rep.">
        <title>Orb-weaving spider Araneus ventricosus genome elucidates the spidroin gene catalogue.</title>
        <authorList>
            <person name="Kono N."/>
            <person name="Nakamura H."/>
            <person name="Ohtoshi R."/>
            <person name="Moran D.A.P."/>
            <person name="Shinohara A."/>
            <person name="Yoshida Y."/>
            <person name="Fujiwara M."/>
            <person name="Mori M."/>
            <person name="Tomita M."/>
            <person name="Arakawa K."/>
        </authorList>
    </citation>
    <scope>NUCLEOTIDE SEQUENCE [LARGE SCALE GENOMIC DNA]</scope>
</reference>
<dbReference type="PROSITE" id="PS50158">
    <property type="entry name" value="ZF_CCHC"/>
    <property type="match status" value="1"/>
</dbReference>
<evidence type="ECO:0000313" key="5">
    <source>
        <dbReference type="Proteomes" id="UP000499080"/>
    </source>
</evidence>
<keyword evidence="1" id="KW-0862">Zinc</keyword>
<dbReference type="InterPro" id="IPR042509">
    <property type="entry name" value="ZCCHC3"/>
</dbReference>
<evidence type="ECO:0000313" key="4">
    <source>
        <dbReference type="EMBL" id="GBM69145.1"/>
    </source>
</evidence>
<dbReference type="InterPro" id="IPR036875">
    <property type="entry name" value="Znf_CCHC_sf"/>
</dbReference>
<keyword evidence="5" id="KW-1185">Reference proteome</keyword>
<dbReference type="Proteomes" id="UP000499080">
    <property type="component" value="Unassembled WGS sequence"/>
</dbReference>
<organism evidence="4 5">
    <name type="scientific">Araneus ventricosus</name>
    <name type="common">Orbweaver spider</name>
    <name type="synonym">Epeira ventricosa</name>
    <dbReference type="NCBI Taxonomy" id="182803"/>
    <lineage>
        <taxon>Eukaryota</taxon>
        <taxon>Metazoa</taxon>
        <taxon>Ecdysozoa</taxon>
        <taxon>Arthropoda</taxon>
        <taxon>Chelicerata</taxon>
        <taxon>Arachnida</taxon>
        <taxon>Araneae</taxon>
        <taxon>Araneomorphae</taxon>
        <taxon>Entelegynae</taxon>
        <taxon>Araneoidea</taxon>
        <taxon>Araneidae</taxon>
        <taxon>Araneus</taxon>
    </lineage>
</organism>
<dbReference type="EMBL" id="BGPR01183256">
    <property type="protein sequence ID" value="GBM69145.1"/>
    <property type="molecule type" value="Genomic_DNA"/>
</dbReference>
<protein>
    <recommendedName>
        <fullName evidence="3">CCHC-type domain-containing protein</fullName>
    </recommendedName>
</protein>
<comment type="caution">
    <text evidence="4">The sequence shown here is derived from an EMBL/GenBank/DDBJ whole genome shotgun (WGS) entry which is preliminary data.</text>
</comment>
<evidence type="ECO:0000256" key="1">
    <source>
        <dbReference type="PROSITE-ProRule" id="PRU00047"/>
    </source>
</evidence>
<feature type="compositionally biased region" description="Acidic residues" evidence="2">
    <location>
        <begin position="490"/>
        <end position="505"/>
    </location>
</feature>
<proteinExistence type="predicted"/>
<evidence type="ECO:0000259" key="3">
    <source>
        <dbReference type="PROSITE" id="PS50158"/>
    </source>
</evidence>
<evidence type="ECO:0000256" key="2">
    <source>
        <dbReference type="SAM" id="MobiDB-lite"/>
    </source>
</evidence>
<dbReference type="SUPFAM" id="SSF57756">
    <property type="entry name" value="Retrovirus zinc finger-like domains"/>
    <property type="match status" value="1"/>
</dbReference>
<dbReference type="GO" id="GO:0003723">
    <property type="term" value="F:RNA binding"/>
    <property type="evidence" value="ECO:0007669"/>
    <property type="project" value="InterPro"/>
</dbReference>
<dbReference type="PANTHER" id="PTHR22639:SF3">
    <property type="entry name" value="ZINC FINGER CCHC DOMAIN-CONTAINING PROTEIN 3"/>
    <property type="match status" value="1"/>
</dbReference>
<sequence length="505" mass="56677">MLLRKSGGRRLARSCQSAGGKYRGWGDPEPATAFPCWAPWWAEAYRDEHILYIMGFRNLAPDGEMRPSTPPSLKEYPSSSRFFVIKRKEGNFKLVSAILIYKKTATPNQASQIVQLEHIGEHEVIVAPHFTLNQSKGVVSEAELQNDTEEEILKLLENQNVREVRRINIRKNGQTIPTKHLVLTFNTPNLPESVRIAYLNCPVRAYIPNPLRCYKCQRFGHTTQSCRGKLTCAQCSQIGHESKTCNVTTPYCINCKENHPAYAKVCSRWKMEKEIRTTKIKRNISFREARKIIESRTPKVGVSYSSVMKTTSISMATQTALSAEICQTCLLKQQQNLTCNKPIPSMVLPIDGVHTAINQLNSPENNQLVNSTDKTVLPNRSFIPKMNSTNDNQSKVVLSKLNKPIVSPQTSVVVTAGKNRGAPANTKSKKAKNDKILTRESKAAKRARLLAQRKNDDKSREALKKRELTRNDFIALAGADEDTIKGYPTDEGDMLTSESEDNSNS</sequence>
<dbReference type="InterPro" id="IPR001878">
    <property type="entry name" value="Znf_CCHC"/>
</dbReference>